<evidence type="ECO:0000313" key="1">
    <source>
        <dbReference type="EMBL" id="CDW39580.1"/>
    </source>
</evidence>
<name>A0A0K2UNF8_LEPSM</name>
<dbReference type="AlphaFoldDB" id="A0A0K2UNF8"/>
<protein>
    <submittedName>
        <fullName evidence="1">Uncharacterized protein</fullName>
    </submittedName>
</protein>
<sequence>MLKKVFFSLYFKKIRIDIPICWSTVAHLLKTQKFGLFSWFLEEVNFTLFSPYLNVVNYSMRFIFERTIPIQNLEDLKKGKRYPV</sequence>
<dbReference type="EMBL" id="HACA01022219">
    <property type="protein sequence ID" value="CDW39580.1"/>
    <property type="molecule type" value="Transcribed_RNA"/>
</dbReference>
<accession>A0A0K2UNF8</accession>
<reference evidence="1" key="1">
    <citation type="submission" date="2014-05" db="EMBL/GenBank/DDBJ databases">
        <authorList>
            <person name="Chronopoulou M."/>
        </authorList>
    </citation>
    <scope>NUCLEOTIDE SEQUENCE</scope>
    <source>
        <tissue evidence="1">Whole organism</tissue>
    </source>
</reference>
<proteinExistence type="predicted"/>
<organism evidence="1">
    <name type="scientific">Lepeophtheirus salmonis</name>
    <name type="common">Salmon louse</name>
    <name type="synonym">Caligus salmonis</name>
    <dbReference type="NCBI Taxonomy" id="72036"/>
    <lineage>
        <taxon>Eukaryota</taxon>
        <taxon>Metazoa</taxon>
        <taxon>Ecdysozoa</taxon>
        <taxon>Arthropoda</taxon>
        <taxon>Crustacea</taxon>
        <taxon>Multicrustacea</taxon>
        <taxon>Hexanauplia</taxon>
        <taxon>Copepoda</taxon>
        <taxon>Siphonostomatoida</taxon>
        <taxon>Caligidae</taxon>
        <taxon>Lepeophtheirus</taxon>
    </lineage>
</organism>